<sequence>MKGAATEHSGGEAQAIASVPSTVDTPSEMVPHRPRRSAAAAADAAISRFFAPASREPGWEHVGESRRARVRPAQASSRGVGGRNPHTPGSNSATRTQPESRRERRKRQRSEKRMQTCLETSGAEAVLASKSGEPFGGAETEASCLYGGASDANSIPRPSVQEVSTATPVNSIQQALHPVQITDRRLATEGRGEPSTTSRPSSQPGEPGKPRGQVDEIAGALKGIAAALRGLETPEAAAGNAATKPVGSWGFFCMGWGQPPPGFSIPALQQPGFVGVTSPYPPEDGSAGVWGNPSSVVLPAERVPAPARGSVTVLPSSVRAPMRVSFVPSAVPASSVSAAAIPGSTLQGATVPLSWVASGPGTPVPAPVSTAVPASAACAPTRTTEPVASAEGSYFSLGPATLLTEPHDGAAGVNACGWNAECVVAARSPLNSSSRHGKQMTCEWSDRNVSSAPKVVEDGLLRM</sequence>
<feature type="compositionally biased region" description="Basic and acidic residues" evidence="1">
    <location>
        <begin position="182"/>
        <end position="192"/>
    </location>
</feature>
<protein>
    <submittedName>
        <fullName evidence="2">Uncharacterized protein</fullName>
    </submittedName>
</protein>
<evidence type="ECO:0000313" key="3">
    <source>
        <dbReference type="Proteomes" id="UP000028837"/>
    </source>
</evidence>
<evidence type="ECO:0000256" key="1">
    <source>
        <dbReference type="SAM" id="MobiDB-lite"/>
    </source>
</evidence>
<proteinExistence type="predicted"/>
<accession>A0A086KHD0</accession>
<reference evidence="2 3" key="1">
    <citation type="submission" date="2014-02" db="EMBL/GenBank/DDBJ databases">
        <authorList>
            <person name="Sibley D."/>
            <person name="Venepally P."/>
            <person name="Karamycheva S."/>
            <person name="Hadjithomas M."/>
            <person name="Khan A."/>
            <person name="Brunk B."/>
            <person name="Roos D."/>
            <person name="Caler E."/>
            <person name="Lorenzi H."/>
        </authorList>
    </citation>
    <scope>NUCLEOTIDE SEQUENCE [LARGE SCALE GENOMIC DNA]</scope>
    <source>
        <strain evidence="2 3">GAB2-2007-GAL-DOM2</strain>
    </source>
</reference>
<feature type="region of interest" description="Disordered" evidence="1">
    <location>
        <begin position="173"/>
        <end position="213"/>
    </location>
</feature>
<comment type="caution">
    <text evidence="2">The sequence shown here is derived from an EMBL/GenBank/DDBJ whole genome shotgun (WGS) entry which is preliminary data.</text>
</comment>
<name>A0A086KHD0_TOXGO</name>
<dbReference type="OrthoDB" id="10388847at2759"/>
<gene>
    <name evidence="2" type="ORF">TGDOM2_270050</name>
</gene>
<feature type="compositionally biased region" description="Low complexity" evidence="1">
    <location>
        <begin position="37"/>
        <end position="53"/>
    </location>
</feature>
<organism evidence="2 3">
    <name type="scientific">Toxoplasma gondii GAB2-2007-GAL-DOM2</name>
    <dbReference type="NCBI Taxonomy" id="1130820"/>
    <lineage>
        <taxon>Eukaryota</taxon>
        <taxon>Sar</taxon>
        <taxon>Alveolata</taxon>
        <taxon>Apicomplexa</taxon>
        <taxon>Conoidasida</taxon>
        <taxon>Coccidia</taxon>
        <taxon>Eucoccidiorida</taxon>
        <taxon>Eimeriorina</taxon>
        <taxon>Sarcocystidae</taxon>
        <taxon>Toxoplasma</taxon>
    </lineage>
</organism>
<dbReference type="VEuPathDB" id="ToxoDB:TGDOM2_270050"/>
<feature type="compositionally biased region" description="Polar residues" evidence="1">
    <location>
        <begin position="194"/>
        <end position="204"/>
    </location>
</feature>
<dbReference type="AlphaFoldDB" id="A0A086KHD0"/>
<dbReference type="Proteomes" id="UP000028837">
    <property type="component" value="Unassembled WGS sequence"/>
</dbReference>
<evidence type="ECO:0000313" key="2">
    <source>
        <dbReference type="EMBL" id="KFG43798.1"/>
    </source>
</evidence>
<dbReference type="EMBL" id="AHZU02000480">
    <property type="protein sequence ID" value="KFG43798.1"/>
    <property type="molecule type" value="Genomic_DNA"/>
</dbReference>
<feature type="region of interest" description="Disordered" evidence="1">
    <location>
        <begin position="1"/>
        <end position="143"/>
    </location>
</feature>
<feature type="compositionally biased region" description="Basic and acidic residues" evidence="1">
    <location>
        <begin position="57"/>
        <end position="67"/>
    </location>
</feature>